<dbReference type="AlphaFoldDB" id="A0AAV8QU80"/>
<dbReference type="Proteomes" id="UP001222027">
    <property type="component" value="Unassembled WGS sequence"/>
</dbReference>
<comment type="caution">
    <text evidence="1">The sequence shown here is derived from an EMBL/GenBank/DDBJ whole genome shotgun (WGS) entry which is preliminary data.</text>
</comment>
<dbReference type="EMBL" id="JAQQAF010000005">
    <property type="protein sequence ID" value="KAJ8484103.1"/>
    <property type="molecule type" value="Genomic_DNA"/>
</dbReference>
<protein>
    <submittedName>
        <fullName evidence="1">Uncharacterized protein</fullName>
    </submittedName>
</protein>
<gene>
    <name evidence="1" type="ORF">OPV22_016588</name>
</gene>
<keyword evidence="2" id="KW-1185">Reference proteome</keyword>
<evidence type="ECO:0000313" key="1">
    <source>
        <dbReference type="EMBL" id="KAJ8484103.1"/>
    </source>
</evidence>
<name>A0AAV8QU80_ENSVE</name>
<sequence>MGFRALAGEENGDQSGRARDRLPCETKRLGLDPLQSPLQLLGMPRAVPLILAVRAKRVLRVGPIASGLDRIRSSWVPLAPSVIGPSSGVHVRCCFLHPSFATSPPATMLPDSVYDSLQNSLGLSIGRLPYVFL</sequence>
<proteinExistence type="predicted"/>
<organism evidence="1 2">
    <name type="scientific">Ensete ventricosum</name>
    <name type="common">Abyssinian banana</name>
    <name type="synonym">Musa ensete</name>
    <dbReference type="NCBI Taxonomy" id="4639"/>
    <lineage>
        <taxon>Eukaryota</taxon>
        <taxon>Viridiplantae</taxon>
        <taxon>Streptophyta</taxon>
        <taxon>Embryophyta</taxon>
        <taxon>Tracheophyta</taxon>
        <taxon>Spermatophyta</taxon>
        <taxon>Magnoliopsida</taxon>
        <taxon>Liliopsida</taxon>
        <taxon>Zingiberales</taxon>
        <taxon>Musaceae</taxon>
        <taxon>Ensete</taxon>
    </lineage>
</organism>
<accession>A0AAV8QU80</accession>
<reference evidence="1 2" key="1">
    <citation type="submission" date="2022-12" db="EMBL/GenBank/DDBJ databases">
        <title>Chromosome-scale assembly of the Ensete ventricosum genome.</title>
        <authorList>
            <person name="Dussert Y."/>
            <person name="Stocks J."/>
            <person name="Wendawek A."/>
            <person name="Woldeyes F."/>
            <person name="Nichols R.A."/>
            <person name="Borrell J.S."/>
        </authorList>
    </citation>
    <scope>NUCLEOTIDE SEQUENCE [LARGE SCALE GENOMIC DNA]</scope>
    <source>
        <strain evidence="2">cv. Maze</strain>
        <tissue evidence="1">Seeds</tissue>
    </source>
</reference>
<evidence type="ECO:0000313" key="2">
    <source>
        <dbReference type="Proteomes" id="UP001222027"/>
    </source>
</evidence>